<keyword evidence="1" id="KW-0175">Coiled coil</keyword>
<dbReference type="SUPFAM" id="SSF46966">
    <property type="entry name" value="Spectrin repeat"/>
    <property type="match status" value="2"/>
</dbReference>
<dbReference type="InterPro" id="IPR050876">
    <property type="entry name" value="IgLON_domain"/>
</dbReference>
<dbReference type="PANTHER" id="PTHR42757">
    <property type="entry name" value="IGLON FAMILY OF IMMUNOGLOBULIN SUPERFAMILY-RELATED"/>
    <property type="match status" value="1"/>
</dbReference>
<dbReference type="GeneTree" id="ENSGT00440000038972"/>
<feature type="coiled-coil region" evidence="1">
    <location>
        <begin position="60"/>
        <end position="94"/>
    </location>
</feature>
<sequence length="665" mass="75993">CSVEGKPAAAPSTTTVSSVAVQAGDASIVIAVLKCGKWVKLQLAESTPNILEIGSNQDETKKLLQDHEFLLSKLKALEDKVWDLLQEADKVAEENKEKSQVYDAMAETLGDAWDALIIMLEKRQALLELTSVFFENALEFAVKIDQVEDFLKNAQEFDNIDSLRELLLQQEHHTKELLEKSFALLNKSHDLTQFIEEFKCEGPNANPELIQGAHSSCLKIDNLLEVLQDRRRQLDKFLRHQRQGLEQVLQICLWHQQETQVTSWYKKNIRDYFRKQNLGSSLLENEELLQELEEMEVKVKEWNYTVEQLEGEAFRILLSEDYTEKEHLKLSNQKICLLQEEVCLHMEERKALLQEANDFFHAAGKVLDGLESIENYHKISISEGLHLPILALKYKELQEAIKGCTATTMQKGQTLVNKADSHSSWVAGIQKMMEYVQKRVDQLNSHCPEYEEFTLKEQQWIASLEDHLSKVSQSIRKLGPVLAAGMEIGSYLCESERVLDMHLELAKQTKETSCELKAAEGIIKTMEELEPEQVAAFSRRADFLNKELKKLEKNISSKLEILETYVAFLQSAVEVNDDIKNLKEFYNSKPLTTNRETENKIAIESANTQWQNTIKKTFSTENMGCCFLNLCRALTSPHGNLPLLGGYFIKCKGKIAMFVQIESLL</sequence>
<feature type="coiled-coil region" evidence="1">
    <location>
        <begin position="275"/>
        <end position="312"/>
    </location>
</feature>
<dbReference type="PANTHER" id="PTHR42757:SF44">
    <property type="entry name" value="COILED-COIL DOMAIN-CONTAINING PROTEIN 141"/>
    <property type="match status" value="1"/>
</dbReference>
<dbReference type="Ensembl" id="ENSSCAT00000000501.1">
    <property type="protein sequence ID" value="ENSSCAP00000000452.1"/>
    <property type="gene ID" value="ENSSCAG00000000382.1"/>
</dbReference>
<protein>
    <submittedName>
        <fullName evidence="2">Coiled-coil domain containing 141</fullName>
    </submittedName>
</protein>
<dbReference type="AlphaFoldDB" id="A0A8C9L0X4"/>
<name>A0A8C9L0X4_SERCA</name>
<keyword evidence="3" id="KW-1185">Reference proteome</keyword>
<evidence type="ECO:0000256" key="1">
    <source>
        <dbReference type="SAM" id="Coils"/>
    </source>
</evidence>
<accession>A0A8C9L0X4</accession>
<dbReference type="Gene3D" id="1.20.58.60">
    <property type="match status" value="2"/>
</dbReference>
<evidence type="ECO:0000313" key="3">
    <source>
        <dbReference type="Proteomes" id="UP000694409"/>
    </source>
</evidence>
<feature type="coiled-coil region" evidence="1">
    <location>
        <begin position="534"/>
        <end position="561"/>
    </location>
</feature>
<dbReference type="FunFam" id="1.20.58.60:FF:000192">
    <property type="entry name" value="coiled-coil domain-containing protein 141 isoform X2"/>
    <property type="match status" value="1"/>
</dbReference>
<proteinExistence type="predicted"/>
<dbReference type="Proteomes" id="UP000694409">
    <property type="component" value="Unassembled WGS sequence"/>
</dbReference>
<reference evidence="2" key="1">
    <citation type="submission" date="2025-08" db="UniProtKB">
        <authorList>
            <consortium name="Ensembl"/>
        </authorList>
    </citation>
    <scope>IDENTIFICATION</scope>
</reference>
<dbReference type="OMA" id="DAKAKPC"/>
<organism evidence="2 3">
    <name type="scientific">Serinus canaria</name>
    <name type="common">Island canary</name>
    <name type="synonym">Fringilla canaria</name>
    <dbReference type="NCBI Taxonomy" id="9135"/>
    <lineage>
        <taxon>Eukaryota</taxon>
        <taxon>Metazoa</taxon>
        <taxon>Chordata</taxon>
        <taxon>Craniata</taxon>
        <taxon>Vertebrata</taxon>
        <taxon>Euteleostomi</taxon>
        <taxon>Archelosauria</taxon>
        <taxon>Archosauria</taxon>
        <taxon>Dinosauria</taxon>
        <taxon>Saurischia</taxon>
        <taxon>Theropoda</taxon>
        <taxon>Coelurosauria</taxon>
        <taxon>Aves</taxon>
        <taxon>Neognathae</taxon>
        <taxon>Neoaves</taxon>
        <taxon>Telluraves</taxon>
        <taxon>Australaves</taxon>
        <taxon>Passeriformes</taxon>
        <taxon>Passeroidea</taxon>
        <taxon>Fringillidae</taxon>
        <taxon>Carduelinae</taxon>
        <taxon>Serinus</taxon>
    </lineage>
</organism>
<reference evidence="2" key="2">
    <citation type="submission" date="2025-09" db="UniProtKB">
        <authorList>
            <consortium name="Ensembl"/>
        </authorList>
    </citation>
    <scope>IDENTIFICATION</scope>
</reference>
<evidence type="ECO:0000313" key="2">
    <source>
        <dbReference type="Ensembl" id="ENSSCAP00000000452.1"/>
    </source>
</evidence>